<dbReference type="GO" id="GO:0006391">
    <property type="term" value="P:transcription initiation at mitochondrial promoter"/>
    <property type="evidence" value="ECO:0007669"/>
    <property type="project" value="TreeGrafter"/>
</dbReference>
<keyword evidence="10" id="KW-1185">Reference proteome</keyword>
<evidence type="ECO:0000256" key="2">
    <source>
        <dbReference type="ARBA" id="ARBA00022603"/>
    </source>
</evidence>
<feature type="region of interest" description="Disordered" evidence="8">
    <location>
        <begin position="1"/>
        <end position="24"/>
    </location>
</feature>
<proteinExistence type="inferred from homology"/>
<evidence type="ECO:0000256" key="3">
    <source>
        <dbReference type="ARBA" id="ARBA00022679"/>
    </source>
</evidence>
<evidence type="ECO:0000313" key="10">
    <source>
        <dbReference type="Proteomes" id="UP000027222"/>
    </source>
</evidence>
<dbReference type="SUPFAM" id="SSF53335">
    <property type="entry name" value="S-adenosyl-L-methionine-dependent methyltransferases"/>
    <property type="match status" value="1"/>
</dbReference>
<evidence type="ECO:0000256" key="1">
    <source>
        <dbReference type="ARBA" id="ARBA00004173"/>
    </source>
</evidence>
<keyword evidence="4 7" id="KW-0949">S-adenosyl-L-methionine</keyword>
<dbReference type="GO" id="GO:0005759">
    <property type="term" value="C:mitochondrial matrix"/>
    <property type="evidence" value="ECO:0007669"/>
    <property type="project" value="TreeGrafter"/>
</dbReference>
<sequence>MASTQLSRAIRQSSRCTPLELSRSITPSPSFPRCRFAAKLRKTRLPTRAKAIPESSVPGGEAPVASVIDDAQSSKLHLPPMEQWRTVFPDKKEAGKRSSIRNPATAKLLAESFVPAGSKDKIIIEASPGPGQLTRALLDLPKERIKKLIVIENFNDYLQYLKPLEELDPRVTVLPMFGKDWATYRKITDMGLLNDVEVTDWNQVHPQLQFIMHMTSGVDGEQLSAQLLRTIPDRQWLYQYGRVPLNFILTARMWERIIAPESVAARCKVSVMAQSVSEMSEAVPYDAMQPYSDHFHPDIHNQFEYKFGKLDLRRMGIPYTVANFIPLVKPIIEPGDLDYWDYCVRKLFVQKATPLEKCINSLGPGAYNLLPKLNDPSKPEDMVDLKKNPRSFTVEDWAKIVRAFKNWPFRPEDLGIDTIFITNVNKHT</sequence>
<keyword evidence="3 7" id="KW-0808">Transferase</keyword>
<dbReference type="Gene3D" id="3.40.50.150">
    <property type="entry name" value="Vaccinia Virus protein VP39"/>
    <property type="match status" value="1"/>
</dbReference>
<dbReference type="EC" id="2.1.1.-" evidence="7"/>
<evidence type="ECO:0000256" key="5">
    <source>
        <dbReference type="ARBA" id="ARBA00022884"/>
    </source>
</evidence>
<dbReference type="AlphaFoldDB" id="A0A067SVX2"/>
<dbReference type="GO" id="GO:0034246">
    <property type="term" value="F:mitochondrial transcription factor activity"/>
    <property type="evidence" value="ECO:0007669"/>
    <property type="project" value="TreeGrafter"/>
</dbReference>
<dbReference type="OrthoDB" id="16079at2759"/>
<dbReference type="GO" id="GO:0003723">
    <property type="term" value="F:RNA binding"/>
    <property type="evidence" value="ECO:0007669"/>
    <property type="project" value="UniProtKB-KW"/>
</dbReference>
<dbReference type="PANTHER" id="PTHR11727">
    <property type="entry name" value="DIMETHYLADENOSINE TRANSFERASE"/>
    <property type="match status" value="1"/>
</dbReference>
<dbReference type="InterPro" id="IPR001737">
    <property type="entry name" value="KsgA/Erm"/>
</dbReference>
<dbReference type="STRING" id="685588.A0A067SVX2"/>
<evidence type="ECO:0000256" key="4">
    <source>
        <dbReference type="ARBA" id="ARBA00022691"/>
    </source>
</evidence>
<keyword evidence="5" id="KW-0694">RNA-binding</keyword>
<evidence type="ECO:0000313" key="9">
    <source>
        <dbReference type="EMBL" id="KDR75021.1"/>
    </source>
</evidence>
<comment type="function">
    <text evidence="6">Mitochondrial transcription factor that confers selective promoter recognition on the core subunit of the yeast mitochondrial RNA polymerase. Interacts with DNA in a non-specific manner.</text>
</comment>
<feature type="compositionally biased region" description="Polar residues" evidence="8">
    <location>
        <begin position="1"/>
        <end position="16"/>
    </location>
</feature>
<dbReference type="HOGENOM" id="CLU_034228_1_0_1"/>
<evidence type="ECO:0000256" key="7">
    <source>
        <dbReference type="RuleBase" id="RU362106"/>
    </source>
</evidence>
<protein>
    <recommendedName>
        <fullName evidence="7">rRNA adenine N(6)-methyltransferase</fullName>
        <ecNumber evidence="7">2.1.1.-</ecNumber>
    </recommendedName>
</protein>
<accession>A0A067SVX2</accession>
<dbReference type="EMBL" id="KL142381">
    <property type="protein sequence ID" value="KDR75021.1"/>
    <property type="molecule type" value="Genomic_DNA"/>
</dbReference>
<comment type="similarity">
    <text evidence="7">Belongs to the class I-like SAM-binding methyltransferase superfamily. rRNA adenine N(6)-methyltransferase family.</text>
</comment>
<dbReference type="GO" id="GO:0000179">
    <property type="term" value="F:rRNA (adenine-N6,N6-)-dimethyltransferase activity"/>
    <property type="evidence" value="ECO:0007669"/>
    <property type="project" value="TreeGrafter"/>
</dbReference>
<comment type="subcellular location">
    <subcellularLocation>
        <location evidence="1">Mitochondrion</location>
    </subcellularLocation>
</comment>
<organism evidence="9 10">
    <name type="scientific">Galerina marginata (strain CBS 339.88)</name>
    <dbReference type="NCBI Taxonomy" id="685588"/>
    <lineage>
        <taxon>Eukaryota</taxon>
        <taxon>Fungi</taxon>
        <taxon>Dikarya</taxon>
        <taxon>Basidiomycota</taxon>
        <taxon>Agaricomycotina</taxon>
        <taxon>Agaricomycetes</taxon>
        <taxon>Agaricomycetidae</taxon>
        <taxon>Agaricales</taxon>
        <taxon>Agaricineae</taxon>
        <taxon>Strophariaceae</taxon>
        <taxon>Galerina</taxon>
    </lineage>
</organism>
<name>A0A067SVX2_GALM3</name>
<dbReference type="PANTHER" id="PTHR11727:SF17">
    <property type="entry name" value="DIMETHYLADENOSINE TRANSFERASE 1, MITOCHONDRIAL"/>
    <property type="match status" value="1"/>
</dbReference>
<dbReference type="Gene3D" id="1.10.8.100">
    <property type="entry name" value="Ribosomal RNA adenine dimethylase-like, domain 2"/>
    <property type="match status" value="1"/>
</dbReference>
<gene>
    <name evidence="9" type="ORF">GALMADRAFT_98120</name>
</gene>
<dbReference type="Pfam" id="PF00398">
    <property type="entry name" value="RrnaAD"/>
    <property type="match status" value="1"/>
</dbReference>
<evidence type="ECO:0000256" key="6">
    <source>
        <dbReference type="ARBA" id="ARBA00024915"/>
    </source>
</evidence>
<dbReference type="InterPro" id="IPR029063">
    <property type="entry name" value="SAM-dependent_MTases_sf"/>
</dbReference>
<keyword evidence="2 7" id="KW-0489">Methyltransferase</keyword>
<dbReference type="InterPro" id="IPR023165">
    <property type="entry name" value="rRNA_Ade_diMease-like_C"/>
</dbReference>
<evidence type="ECO:0000256" key="8">
    <source>
        <dbReference type="SAM" id="MobiDB-lite"/>
    </source>
</evidence>
<dbReference type="Proteomes" id="UP000027222">
    <property type="component" value="Unassembled WGS sequence"/>
</dbReference>
<keyword evidence="7" id="KW-0698">rRNA processing</keyword>
<reference evidence="10" key="1">
    <citation type="journal article" date="2014" name="Proc. Natl. Acad. Sci. U.S.A.">
        <title>Extensive sampling of basidiomycete genomes demonstrates inadequacy of the white-rot/brown-rot paradigm for wood decay fungi.</title>
        <authorList>
            <person name="Riley R."/>
            <person name="Salamov A.A."/>
            <person name="Brown D.W."/>
            <person name="Nagy L.G."/>
            <person name="Floudas D."/>
            <person name="Held B.W."/>
            <person name="Levasseur A."/>
            <person name="Lombard V."/>
            <person name="Morin E."/>
            <person name="Otillar R."/>
            <person name="Lindquist E.A."/>
            <person name="Sun H."/>
            <person name="LaButti K.M."/>
            <person name="Schmutz J."/>
            <person name="Jabbour D."/>
            <person name="Luo H."/>
            <person name="Baker S.E."/>
            <person name="Pisabarro A.G."/>
            <person name="Walton J.D."/>
            <person name="Blanchette R.A."/>
            <person name="Henrissat B."/>
            <person name="Martin F."/>
            <person name="Cullen D."/>
            <person name="Hibbett D.S."/>
            <person name="Grigoriev I.V."/>
        </authorList>
    </citation>
    <scope>NUCLEOTIDE SEQUENCE [LARGE SCALE GENOMIC DNA]</scope>
    <source>
        <strain evidence="10">CBS 339.88</strain>
    </source>
</reference>